<accession>X0QMC0</accession>
<keyword evidence="1" id="KW-0472">Membrane</keyword>
<gene>
    <name evidence="2" type="ORF">FC83_GL001341</name>
</gene>
<keyword evidence="1" id="KW-0812">Transmembrane</keyword>
<feature type="transmembrane region" description="Helical" evidence="1">
    <location>
        <begin position="243"/>
        <end position="264"/>
    </location>
</feature>
<keyword evidence="3" id="KW-1185">Reference proteome</keyword>
<dbReference type="AlphaFoldDB" id="X0QMC0"/>
<dbReference type="EMBL" id="AZGA01000087">
    <property type="protein sequence ID" value="KRM30783.1"/>
    <property type="molecule type" value="Genomic_DNA"/>
</dbReference>
<reference evidence="2 3" key="1">
    <citation type="journal article" date="2015" name="Genome Announc.">
        <title>Expanding the biotechnology potential of lactobacilli through comparative genomics of 213 strains and associated genera.</title>
        <authorList>
            <person name="Sun Z."/>
            <person name="Harris H.M."/>
            <person name="McCann A."/>
            <person name="Guo C."/>
            <person name="Argimon S."/>
            <person name="Zhang W."/>
            <person name="Yang X."/>
            <person name="Jeffery I.B."/>
            <person name="Cooney J.C."/>
            <person name="Kagawa T.F."/>
            <person name="Liu W."/>
            <person name="Song Y."/>
            <person name="Salvetti E."/>
            <person name="Wrobel A."/>
            <person name="Rasinkangas P."/>
            <person name="Parkhill J."/>
            <person name="Rea M.C."/>
            <person name="O'Sullivan O."/>
            <person name="Ritari J."/>
            <person name="Douillard F.P."/>
            <person name="Paul Ross R."/>
            <person name="Yang R."/>
            <person name="Briner A.E."/>
            <person name="Felis G.E."/>
            <person name="de Vos W.M."/>
            <person name="Barrangou R."/>
            <person name="Klaenhammer T.R."/>
            <person name="Caufield P.W."/>
            <person name="Cui Y."/>
            <person name="Zhang H."/>
            <person name="O'Toole P.W."/>
        </authorList>
    </citation>
    <scope>NUCLEOTIDE SEQUENCE [LARGE SCALE GENOMIC DNA]</scope>
    <source>
        <strain evidence="2 3">DSM 18527</strain>
    </source>
</reference>
<name>X0QMC0_9LACO</name>
<keyword evidence="1" id="KW-1133">Transmembrane helix</keyword>
<proteinExistence type="predicted"/>
<organism evidence="2 3">
    <name type="scientific">Agrilactobacillus composti DSM 18527 = JCM 14202</name>
    <dbReference type="NCBI Taxonomy" id="1423734"/>
    <lineage>
        <taxon>Bacteria</taxon>
        <taxon>Bacillati</taxon>
        <taxon>Bacillota</taxon>
        <taxon>Bacilli</taxon>
        <taxon>Lactobacillales</taxon>
        <taxon>Lactobacillaceae</taxon>
        <taxon>Agrilactobacillus</taxon>
    </lineage>
</organism>
<dbReference type="PATRIC" id="fig|1423734.3.peg.1356"/>
<evidence type="ECO:0000313" key="3">
    <source>
        <dbReference type="Proteomes" id="UP000051236"/>
    </source>
</evidence>
<dbReference type="Proteomes" id="UP000051236">
    <property type="component" value="Unassembled WGS sequence"/>
</dbReference>
<evidence type="ECO:0000256" key="1">
    <source>
        <dbReference type="SAM" id="Phobius"/>
    </source>
</evidence>
<dbReference type="RefSeq" id="WP_035452500.1">
    <property type="nucleotide sequence ID" value="NZ_AZGA01000087.1"/>
</dbReference>
<protein>
    <submittedName>
        <fullName evidence="2">Uncharacterized protein</fullName>
    </submittedName>
</protein>
<dbReference type="STRING" id="1423734.FC83_GL001341"/>
<sequence>MPRHRYKKRPLNFQQYVAIVSSALATNQLAETISQKYEIPFTYYQEIVATYRQFGAAGLARYVPSFQTTLVAKTSGPDFDKLQQRIQAADNLLEKRITQHAVSEEMKALKRQEHRQKLMVAQTIRQQRTYYEAERYFTNRFQRLSVRLHEPRYPRFVREIKCLAILGTLEQTNFPATMLFKIAHIRPTNYDQWLTAHGSYLDGGARQIERLFIEAADSFYAAINRDQTAVYKRLPRNSKRFKVIQQLTLMTNLPLTLLFVIANITPAQYATWTAQNP</sequence>
<comment type="caution">
    <text evidence="2">The sequence shown here is derived from an EMBL/GenBank/DDBJ whole genome shotgun (WGS) entry which is preliminary data.</text>
</comment>
<evidence type="ECO:0000313" key="2">
    <source>
        <dbReference type="EMBL" id="KRM30783.1"/>
    </source>
</evidence>